<feature type="compositionally biased region" description="Basic and acidic residues" evidence="1">
    <location>
        <begin position="226"/>
        <end position="237"/>
    </location>
</feature>
<organism evidence="2 3">
    <name type="scientific">Lithohypha guttulata</name>
    <dbReference type="NCBI Taxonomy" id="1690604"/>
    <lineage>
        <taxon>Eukaryota</taxon>
        <taxon>Fungi</taxon>
        <taxon>Dikarya</taxon>
        <taxon>Ascomycota</taxon>
        <taxon>Pezizomycotina</taxon>
        <taxon>Eurotiomycetes</taxon>
        <taxon>Chaetothyriomycetidae</taxon>
        <taxon>Chaetothyriales</taxon>
        <taxon>Trichomeriaceae</taxon>
        <taxon>Lithohypha</taxon>
    </lineage>
</organism>
<dbReference type="SUPFAM" id="SSF50729">
    <property type="entry name" value="PH domain-like"/>
    <property type="match status" value="1"/>
</dbReference>
<evidence type="ECO:0000313" key="3">
    <source>
        <dbReference type="Proteomes" id="UP001345013"/>
    </source>
</evidence>
<reference evidence="2 3" key="1">
    <citation type="submission" date="2023-08" db="EMBL/GenBank/DDBJ databases">
        <title>Black Yeasts Isolated from many extreme environments.</title>
        <authorList>
            <person name="Coleine C."/>
            <person name="Stajich J.E."/>
            <person name="Selbmann L."/>
        </authorList>
    </citation>
    <scope>NUCLEOTIDE SEQUENCE [LARGE SCALE GENOMIC DNA]</scope>
    <source>
        <strain evidence="2 3">CCFEE 5885</strain>
    </source>
</reference>
<dbReference type="Proteomes" id="UP001345013">
    <property type="component" value="Unassembled WGS sequence"/>
</dbReference>
<keyword evidence="3" id="KW-1185">Reference proteome</keyword>
<feature type="compositionally biased region" description="Basic residues" evidence="1">
    <location>
        <begin position="140"/>
        <end position="149"/>
    </location>
</feature>
<dbReference type="Gene3D" id="3.10.20.90">
    <property type="entry name" value="Phosphatidylinositol 3-kinase Catalytic Subunit, Chain A, domain 1"/>
    <property type="match status" value="1"/>
</dbReference>
<dbReference type="InterPro" id="IPR011993">
    <property type="entry name" value="PH-like_dom_sf"/>
</dbReference>
<dbReference type="Gene3D" id="2.30.29.30">
    <property type="entry name" value="Pleckstrin-homology domain (PH domain)/Phosphotyrosine-binding domain (PTB)"/>
    <property type="match status" value="1"/>
</dbReference>
<feature type="compositionally biased region" description="Pro residues" evidence="1">
    <location>
        <begin position="33"/>
        <end position="42"/>
    </location>
</feature>
<feature type="compositionally biased region" description="Basic and acidic residues" evidence="1">
    <location>
        <begin position="204"/>
        <end position="219"/>
    </location>
</feature>
<dbReference type="SUPFAM" id="SSF54236">
    <property type="entry name" value="Ubiquitin-like"/>
    <property type="match status" value="1"/>
</dbReference>
<evidence type="ECO:0008006" key="4">
    <source>
        <dbReference type="Google" id="ProtNLM"/>
    </source>
</evidence>
<dbReference type="PANTHER" id="PTHR38700">
    <property type="entry name" value="YALI0E22418P"/>
    <property type="match status" value="1"/>
</dbReference>
<sequence length="877" mass="97162">MDADATTPIQAQGARFSRYLSVRRAAAREEKAPPLPEVPPNPEVNQRDKGQINRAPSRYRRPAASRHHDVPVPLKSNVAPPTRSLARPVTSRPQPIPKAVTSADAPVAVAQLTQENVNTVHTVPQAIENVSRDEDTSHNTARRTTRYRSKTTSVQREDRPPAPRRSYDQAREEARLILEGEYDRMDRLKQQQEPVGRERKKRAEAKLAEQRAEQAKAERANGAGEARSREQTQEQKPSKTRKWTVGTGSSHTSPPVSAPQSPSPLQSAVKNSSREASQDDRRPRVANRQNESPVRPAQQGTERPSLTQRLRHHTRSRPREAQSPPATERKAGDGPPNTAVNGPAQSIDAPVSAVNAGERRVEVRFDKSKITLPVTPSTTVKDLLNSASVIMSQPINPRTSVLVETYYPLGLERPLRRYERIRDVMNSWDSDTQNYLMILPPSECVAVGLEQKDAPEEQPSHIMLNLYHSQKPGKWEKHWMTLKEDGQVTASIKQNDGNAANAFHMSDFDVYMPSRKQMKKLRPPKKICFVIKSQQRSIMFESTENFVHFFATNDKAIADQWYNAAQAWRSWYLVNILGEGIASKPVLEPTVTVSPINPHVQSRPSTSQARDSVLYQLGSFQPLLNFTIDAFTYEKEPEPSKQPETKVTCSPKRSGTVAGHTRNSSAAAGLERHVSMKRPTTSSQNRHCRRESQNVPVAPSTTDAAFTGTGLLARAFSVKKAQAGDNVAHLENPDNAFTGTGLLARKMSTKKFVNDNLNPGVIENTNDAFTGAGLLSAQRKMSTKNLANENLNPGVIENTNEAFTGAGLLSVQRSLTKKRSAACARPGQPLVDLTMNSEYSDGSLLRRVEGWEMATGQKMPSIDRSKGVEITSKTGEL</sequence>
<comment type="caution">
    <text evidence="2">The sequence shown here is derived from an EMBL/GenBank/DDBJ whole genome shotgun (WGS) entry which is preliminary data.</text>
</comment>
<feature type="region of interest" description="Disordered" evidence="1">
    <location>
        <begin position="636"/>
        <end position="701"/>
    </location>
</feature>
<evidence type="ECO:0000256" key="1">
    <source>
        <dbReference type="SAM" id="MobiDB-lite"/>
    </source>
</evidence>
<feature type="region of interest" description="Disordered" evidence="1">
    <location>
        <begin position="25"/>
        <end position="98"/>
    </location>
</feature>
<name>A0ABR0K5R2_9EURO</name>
<evidence type="ECO:0000313" key="2">
    <source>
        <dbReference type="EMBL" id="KAK5087651.1"/>
    </source>
</evidence>
<protein>
    <recommendedName>
        <fullName evidence="4">PH domain-containing protein</fullName>
    </recommendedName>
</protein>
<gene>
    <name evidence="2" type="ORF">LTR24_006521</name>
</gene>
<dbReference type="InterPro" id="IPR029071">
    <property type="entry name" value="Ubiquitin-like_domsf"/>
</dbReference>
<accession>A0ABR0K5R2</accession>
<proteinExistence type="predicted"/>
<dbReference type="EMBL" id="JAVRRG010000085">
    <property type="protein sequence ID" value="KAK5087651.1"/>
    <property type="molecule type" value="Genomic_DNA"/>
</dbReference>
<feature type="compositionally biased region" description="Low complexity" evidence="1">
    <location>
        <begin position="253"/>
        <end position="269"/>
    </location>
</feature>
<feature type="compositionally biased region" description="Basic and acidic residues" evidence="1">
    <location>
        <begin position="155"/>
        <end position="190"/>
    </location>
</feature>
<feature type="compositionally biased region" description="Basic and acidic residues" evidence="1">
    <location>
        <begin position="272"/>
        <end position="283"/>
    </location>
</feature>
<dbReference type="PANTHER" id="PTHR38700:SF1">
    <property type="entry name" value="PH DOMAIN-CONTAINING PROTEIN"/>
    <property type="match status" value="1"/>
</dbReference>
<feature type="compositionally biased region" description="Polar residues" evidence="1">
    <location>
        <begin position="287"/>
        <end position="308"/>
    </location>
</feature>
<feature type="region of interest" description="Disordered" evidence="1">
    <location>
        <begin position="122"/>
        <end position="355"/>
    </location>
</feature>